<sequence length="149" mass="16038">MRTLQYVFLPPGLFLLVGNENSHTSPLHLPTTTDSLSTMPSKHFFRDLKQRARKSRPAMSGDQAPLAAQGATVAPDSTWQIDTHDDITMGAIQTSLEALKEGSSLATELPFIAPIAGLLLQALTMRDARVTHISFDNVLANASPGSEAI</sequence>
<gene>
    <name evidence="1" type="ORF">EDB92DRAFT_1927204</name>
</gene>
<dbReference type="AlphaFoldDB" id="A0AAD4Q1Z1"/>
<protein>
    <submittedName>
        <fullName evidence="1">Uncharacterized protein</fullName>
    </submittedName>
</protein>
<reference evidence="1" key="1">
    <citation type="submission" date="2022-01" db="EMBL/GenBank/DDBJ databases">
        <title>Comparative genomics reveals a dynamic genome evolution in the ectomycorrhizal milk-cap (Lactarius) mushrooms.</title>
        <authorList>
            <consortium name="DOE Joint Genome Institute"/>
            <person name="Lebreton A."/>
            <person name="Tang N."/>
            <person name="Kuo A."/>
            <person name="LaButti K."/>
            <person name="Drula E."/>
            <person name="Barry K."/>
            <person name="Clum A."/>
            <person name="Lipzen A."/>
            <person name="Mousain D."/>
            <person name="Ng V."/>
            <person name="Wang R."/>
            <person name="Wang X."/>
            <person name="Dai Y."/>
            <person name="Henrissat B."/>
            <person name="Grigoriev I.V."/>
            <person name="Guerin-Laguette A."/>
            <person name="Yu F."/>
            <person name="Martin F.M."/>
        </authorList>
    </citation>
    <scope>NUCLEOTIDE SEQUENCE</scope>
    <source>
        <strain evidence="1">QP</strain>
    </source>
</reference>
<keyword evidence="2" id="KW-1185">Reference proteome</keyword>
<name>A0AAD4Q1Z1_9AGAM</name>
<comment type="caution">
    <text evidence="1">The sequence shown here is derived from an EMBL/GenBank/DDBJ whole genome shotgun (WGS) entry which is preliminary data.</text>
</comment>
<evidence type="ECO:0000313" key="1">
    <source>
        <dbReference type="EMBL" id="KAH8976657.1"/>
    </source>
</evidence>
<proteinExistence type="predicted"/>
<dbReference type="EMBL" id="JAKELL010000513">
    <property type="protein sequence ID" value="KAH8976657.1"/>
    <property type="molecule type" value="Genomic_DNA"/>
</dbReference>
<accession>A0AAD4Q1Z1</accession>
<dbReference type="Proteomes" id="UP001201163">
    <property type="component" value="Unassembled WGS sequence"/>
</dbReference>
<organism evidence="1 2">
    <name type="scientific">Lactarius akahatsu</name>
    <dbReference type="NCBI Taxonomy" id="416441"/>
    <lineage>
        <taxon>Eukaryota</taxon>
        <taxon>Fungi</taxon>
        <taxon>Dikarya</taxon>
        <taxon>Basidiomycota</taxon>
        <taxon>Agaricomycotina</taxon>
        <taxon>Agaricomycetes</taxon>
        <taxon>Russulales</taxon>
        <taxon>Russulaceae</taxon>
        <taxon>Lactarius</taxon>
    </lineage>
</organism>
<evidence type="ECO:0000313" key="2">
    <source>
        <dbReference type="Proteomes" id="UP001201163"/>
    </source>
</evidence>